<dbReference type="AlphaFoldDB" id="A0A292YL86"/>
<dbReference type="InterPro" id="IPR029070">
    <property type="entry name" value="Chitinase_insertion_sf"/>
</dbReference>
<dbReference type="InterPro" id="IPR001223">
    <property type="entry name" value="Glyco_hydro18_cat"/>
</dbReference>
<accession>A0A292YL86</accession>
<feature type="domain" description="LysM" evidence="3">
    <location>
        <begin position="2"/>
        <end position="45"/>
    </location>
</feature>
<dbReference type="SUPFAM" id="SSF51445">
    <property type="entry name" value="(Trans)glycosidases"/>
    <property type="match status" value="1"/>
</dbReference>
<dbReference type="GO" id="GO:0070492">
    <property type="term" value="F:oligosaccharide binding"/>
    <property type="evidence" value="ECO:0007669"/>
    <property type="project" value="TreeGrafter"/>
</dbReference>
<dbReference type="GO" id="GO:0008061">
    <property type="term" value="F:chitin binding"/>
    <property type="evidence" value="ECO:0007669"/>
    <property type="project" value="InterPro"/>
</dbReference>
<protein>
    <submittedName>
        <fullName evidence="5">Glycoside hydrolase</fullName>
    </submittedName>
</protein>
<dbReference type="SMART" id="SM00636">
    <property type="entry name" value="Glyco_18"/>
    <property type="match status" value="1"/>
</dbReference>
<keyword evidence="2" id="KW-0326">Glycosidase</keyword>
<organism evidence="5 6">
    <name type="scientific">Effusibacillus lacus</name>
    <dbReference type="NCBI Taxonomy" id="1348429"/>
    <lineage>
        <taxon>Bacteria</taxon>
        <taxon>Bacillati</taxon>
        <taxon>Bacillota</taxon>
        <taxon>Bacilli</taxon>
        <taxon>Bacillales</taxon>
        <taxon>Alicyclobacillaceae</taxon>
        <taxon>Effusibacillus</taxon>
    </lineage>
</organism>
<comment type="caution">
    <text evidence="5">The sequence shown here is derived from an EMBL/GenBank/DDBJ whole genome shotgun (WGS) entry which is preliminary data.</text>
</comment>
<dbReference type="SMART" id="SM00257">
    <property type="entry name" value="LysM"/>
    <property type="match status" value="2"/>
</dbReference>
<dbReference type="InterPro" id="IPR018392">
    <property type="entry name" value="LysM"/>
</dbReference>
<dbReference type="Pfam" id="PF01476">
    <property type="entry name" value="LysM"/>
    <property type="match status" value="2"/>
</dbReference>
<sequence>MFVHVVKAGESLFSIAKLYGGTAEHIRSANELNGDRLVPGMSLLIPAGPKSTLKLHIIKEGDTLDTLSMETGIPPHIILAVNDKLDDRKWIPGESLWIPSRVRPDKTIQVNAFMIPSGKQTDTEIIEDAADCLTYVSLFNSRVYPDGTLSEMPDEAVVLSLKREKVAPLLTVTNFDGSRFNPDLARTVIKHPELKRRAVHNILRTVMEKRYAGINIDFEHLYPEDREPFTAFVRGLADEAKLQNVPLTVTMGPKMSDDPRNPWMGAFDYRALGQMADQVILMTFEWGWVGGPPMAVAPLNMVRSVLDYATSQIPPDKIMMGMSLYGYNWPIPYEKGNRAAGISPKAAVEQAIRTEVHIHFHKESASPMFTYRGSRNEMRQIWFEDARSILAKFHLVDVMGLRGISYWMLGHPFPQNWTLLHSTFHIAKRNFHLS</sequence>
<dbReference type="InterPro" id="IPR041704">
    <property type="entry name" value="CFLE_GH18"/>
</dbReference>
<reference evidence="6" key="1">
    <citation type="submission" date="2017-07" db="EMBL/GenBank/DDBJ databases">
        <title>Draft genome sequence of Effusibacillus lacus strain skLN1.</title>
        <authorList>
            <person name="Watanabe M."/>
            <person name="Kojima H."/>
            <person name="Fukui M."/>
        </authorList>
    </citation>
    <scope>NUCLEOTIDE SEQUENCE [LARGE SCALE GENOMIC DNA]</scope>
    <source>
        <strain evidence="6">skLN1</strain>
    </source>
</reference>
<evidence type="ECO:0000259" key="4">
    <source>
        <dbReference type="PROSITE" id="PS51910"/>
    </source>
</evidence>
<evidence type="ECO:0000259" key="3">
    <source>
        <dbReference type="PROSITE" id="PS51782"/>
    </source>
</evidence>
<dbReference type="PANTHER" id="PTHR46066">
    <property type="entry name" value="CHITINASE DOMAIN-CONTAINING PROTEIN 1 FAMILY MEMBER"/>
    <property type="match status" value="1"/>
</dbReference>
<dbReference type="InterPro" id="IPR017853">
    <property type="entry name" value="GH"/>
</dbReference>
<dbReference type="Gene3D" id="3.10.50.10">
    <property type="match status" value="1"/>
</dbReference>
<keyword evidence="6" id="KW-1185">Reference proteome</keyword>
<dbReference type="EMBL" id="BDUF01000018">
    <property type="protein sequence ID" value="GAX89220.1"/>
    <property type="molecule type" value="Genomic_DNA"/>
</dbReference>
<keyword evidence="1 5" id="KW-0378">Hydrolase</keyword>
<proteinExistence type="predicted"/>
<dbReference type="PROSITE" id="PS51782">
    <property type="entry name" value="LYSM"/>
    <property type="match status" value="2"/>
</dbReference>
<dbReference type="Pfam" id="PF00704">
    <property type="entry name" value="Glyco_hydro_18"/>
    <property type="match status" value="1"/>
</dbReference>
<dbReference type="OrthoDB" id="9769314at2"/>
<dbReference type="Gene3D" id="3.10.350.10">
    <property type="entry name" value="LysM domain"/>
    <property type="match status" value="1"/>
</dbReference>
<dbReference type="CDD" id="cd02874">
    <property type="entry name" value="GH18_CFLE_spore_hydrolase"/>
    <property type="match status" value="1"/>
</dbReference>
<dbReference type="Gene3D" id="3.20.20.80">
    <property type="entry name" value="Glycosidases"/>
    <property type="match status" value="1"/>
</dbReference>
<dbReference type="GO" id="GO:0012505">
    <property type="term" value="C:endomembrane system"/>
    <property type="evidence" value="ECO:0007669"/>
    <property type="project" value="TreeGrafter"/>
</dbReference>
<dbReference type="PANTHER" id="PTHR46066:SF2">
    <property type="entry name" value="CHITINASE DOMAIN-CONTAINING PROTEIN 1"/>
    <property type="match status" value="1"/>
</dbReference>
<dbReference type="SUPFAM" id="SSF54106">
    <property type="entry name" value="LysM domain"/>
    <property type="match status" value="2"/>
</dbReference>
<feature type="domain" description="GH18" evidence="4">
    <location>
        <begin position="108"/>
        <end position="430"/>
    </location>
</feature>
<name>A0A292YL86_9BACL</name>
<dbReference type="PROSITE" id="PS51910">
    <property type="entry name" value="GH18_2"/>
    <property type="match status" value="1"/>
</dbReference>
<dbReference type="RefSeq" id="WP_096180915.1">
    <property type="nucleotide sequence ID" value="NZ_BDUF01000018.1"/>
</dbReference>
<dbReference type="GO" id="GO:0016798">
    <property type="term" value="F:hydrolase activity, acting on glycosyl bonds"/>
    <property type="evidence" value="ECO:0007669"/>
    <property type="project" value="UniProtKB-KW"/>
</dbReference>
<dbReference type="InterPro" id="IPR036779">
    <property type="entry name" value="LysM_dom_sf"/>
</dbReference>
<dbReference type="InterPro" id="IPR011583">
    <property type="entry name" value="Chitinase_II/V-like_cat"/>
</dbReference>
<evidence type="ECO:0000313" key="5">
    <source>
        <dbReference type="EMBL" id="GAX89220.1"/>
    </source>
</evidence>
<dbReference type="GO" id="GO:0005975">
    <property type="term" value="P:carbohydrate metabolic process"/>
    <property type="evidence" value="ECO:0007669"/>
    <property type="project" value="InterPro"/>
</dbReference>
<dbReference type="CDD" id="cd00118">
    <property type="entry name" value="LysM"/>
    <property type="match status" value="1"/>
</dbReference>
<evidence type="ECO:0000256" key="1">
    <source>
        <dbReference type="ARBA" id="ARBA00022801"/>
    </source>
</evidence>
<dbReference type="Proteomes" id="UP000217785">
    <property type="component" value="Unassembled WGS sequence"/>
</dbReference>
<evidence type="ECO:0000256" key="2">
    <source>
        <dbReference type="ARBA" id="ARBA00023295"/>
    </source>
</evidence>
<evidence type="ECO:0000313" key="6">
    <source>
        <dbReference type="Proteomes" id="UP000217785"/>
    </source>
</evidence>
<gene>
    <name evidence="5" type="ORF">EFBL_0838</name>
</gene>
<feature type="domain" description="LysM" evidence="3">
    <location>
        <begin position="54"/>
        <end position="98"/>
    </location>
</feature>